<reference evidence="2" key="1">
    <citation type="submission" date="2016-10" db="EMBL/GenBank/DDBJ databases">
        <title>Sequence of Gallionella enrichment culture.</title>
        <authorList>
            <person name="Poehlein A."/>
            <person name="Muehling M."/>
            <person name="Daniel R."/>
        </authorList>
    </citation>
    <scope>NUCLEOTIDE SEQUENCE</scope>
</reference>
<sequence length="260" mass="29372">MRRDGLVVNRKRVKRLMRVMGIEAIYQKPNTSLGHPAHKVYPYLLRGLAIGRPNQVWCADITYVPMAKGFVYLVAVMDWFSRRVLSWRVSITMDSGFCVAALREAMEQHGRPEIFNTDQGVQFTSADFLAELDGEGVRISMDGKGRYLDNIFIERLWRSLKYEEIFLKAYASPAEARGGIGAWLTFYNDERPHQTHGYRTPREVFTGVACGHVDNASTLTTCPQAQQKQENAFIIINSKVSIEAVTSGRAGDREMGKSLS</sequence>
<dbReference type="PANTHER" id="PTHR46889:SF4">
    <property type="entry name" value="TRANSPOSASE INSO FOR INSERTION SEQUENCE ELEMENT IS911B-RELATED"/>
    <property type="match status" value="1"/>
</dbReference>
<dbReference type="Gene3D" id="3.30.420.10">
    <property type="entry name" value="Ribonuclease H-like superfamily/Ribonuclease H"/>
    <property type="match status" value="1"/>
</dbReference>
<dbReference type="InterPro" id="IPR001584">
    <property type="entry name" value="Integrase_cat-core"/>
</dbReference>
<dbReference type="SUPFAM" id="SSF53098">
    <property type="entry name" value="Ribonuclease H-like"/>
    <property type="match status" value="1"/>
</dbReference>
<accession>A0A1J5PCN2</accession>
<dbReference type="InterPro" id="IPR048020">
    <property type="entry name" value="Transpos_IS3"/>
</dbReference>
<evidence type="ECO:0000259" key="1">
    <source>
        <dbReference type="PROSITE" id="PS50994"/>
    </source>
</evidence>
<organism evidence="2">
    <name type="scientific">mine drainage metagenome</name>
    <dbReference type="NCBI Taxonomy" id="410659"/>
    <lineage>
        <taxon>unclassified sequences</taxon>
        <taxon>metagenomes</taxon>
        <taxon>ecological metagenomes</taxon>
    </lineage>
</organism>
<dbReference type="EMBL" id="MLJW01004753">
    <property type="protein sequence ID" value="OIQ69393.1"/>
    <property type="molecule type" value="Genomic_DNA"/>
</dbReference>
<dbReference type="InterPro" id="IPR036397">
    <property type="entry name" value="RNaseH_sf"/>
</dbReference>
<feature type="domain" description="Integrase catalytic" evidence="1">
    <location>
        <begin position="49"/>
        <end position="209"/>
    </location>
</feature>
<dbReference type="Pfam" id="PF00665">
    <property type="entry name" value="rve"/>
    <property type="match status" value="1"/>
</dbReference>
<dbReference type="Pfam" id="PF13276">
    <property type="entry name" value="HTH_21"/>
    <property type="match status" value="1"/>
</dbReference>
<evidence type="ECO:0000313" key="2">
    <source>
        <dbReference type="EMBL" id="OIQ69393.1"/>
    </source>
</evidence>
<dbReference type="PROSITE" id="PS50994">
    <property type="entry name" value="INTEGRASE"/>
    <property type="match status" value="1"/>
</dbReference>
<dbReference type="GO" id="GO:0003676">
    <property type="term" value="F:nucleic acid binding"/>
    <property type="evidence" value="ECO:0007669"/>
    <property type="project" value="InterPro"/>
</dbReference>
<proteinExistence type="predicted"/>
<gene>
    <name evidence="2" type="ORF">GALL_490060</name>
</gene>
<dbReference type="InterPro" id="IPR025948">
    <property type="entry name" value="HTH-like_dom"/>
</dbReference>
<dbReference type="NCBIfam" id="NF033516">
    <property type="entry name" value="transpos_IS3"/>
    <property type="match status" value="1"/>
</dbReference>
<comment type="caution">
    <text evidence="2">The sequence shown here is derived from an EMBL/GenBank/DDBJ whole genome shotgun (WGS) entry which is preliminary data.</text>
</comment>
<dbReference type="PANTHER" id="PTHR46889">
    <property type="entry name" value="TRANSPOSASE INSF FOR INSERTION SEQUENCE IS3B-RELATED"/>
    <property type="match status" value="1"/>
</dbReference>
<name>A0A1J5PCN2_9ZZZZ</name>
<dbReference type="InterPro" id="IPR050900">
    <property type="entry name" value="Transposase_IS3/IS150/IS904"/>
</dbReference>
<dbReference type="AlphaFoldDB" id="A0A1J5PCN2"/>
<dbReference type="GO" id="GO:0015074">
    <property type="term" value="P:DNA integration"/>
    <property type="evidence" value="ECO:0007669"/>
    <property type="project" value="InterPro"/>
</dbReference>
<dbReference type="InterPro" id="IPR012337">
    <property type="entry name" value="RNaseH-like_sf"/>
</dbReference>
<protein>
    <submittedName>
        <fullName evidence="2">Integrase core domain protein</fullName>
    </submittedName>
</protein>